<organism evidence="5 6">
    <name type="scientific">Zingiber officinale</name>
    <name type="common">Ginger</name>
    <name type="synonym">Amomum zingiber</name>
    <dbReference type="NCBI Taxonomy" id="94328"/>
    <lineage>
        <taxon>Eukaryota</taxon>
        <taxon>Viridiplantae</taxon>
        <taxon>Streptophyta</taxon>
        <taxon>Embryophyta</taxon>
        <taxon>Tracheophyta</taxon>
        <taxon>Spermatophyta</taxon>
        <taxon>Magnoliopsida</taxon>
        <taxon>Liliopsida</taxon>
        <taxon>Zingiberales</taxon>
        <taxon>Zingiberaceae</taxon>
        <taxon>Zingiber</taxon>
    </lineage>
</organism>
<feature type="domain" description="EF-hand" evidence="4">
    <location>
        <begin position="81"/>
        <end position="116"/>
    </location>
</feature>
<dbReference type="SUPFAM" id="SSF47473">
    <property type="entry name" value="EF-hand"/>
    <property type="match status" value="1"/>
</dbReference>
<dbReference type="GO" id="GO:0016020">
    <property type="term" value="C:membrane"/>
    <property type="evidence" value="ECO:0007669"/>
    <property type="project" value="UniProtKB-SubCell"/>
</dbReference>
<dbReference type="Pfam" id="PF13499">
    <property type="entry name" value="EF-hand_7"/>
    <property type="match status" value="1"/>
</dbReference>
<keyword evidence="3" id="KW-0479">Metal-binding</keyword>
<name>A0A8J5LPS6_ZINOF</name>
<dbReference type="InterPro" id="IPR011992">
    <property type="entry name" value="EF-hand-dom_pair"/>
</dbReference>
<keyword evidence="3" id="KW-0472">Membrane</keyword>
<evidence type="ECO:0000256" key="3">
    <source>
        <dbReference type="RuleBase" id="RU369080"/>
    </source>
</evidence>
<dbReference type="EMBL" id="JACMSC010000004">
    <property type="protein sequence ID" value="KAG6523259.1"/>
    <property type="molecule type" value="Genomic_DNA"/>
</dbReference>
<dbReference type="PROSITE" id="PS50222">
    <property type="entry name" value="EF_HAND_2"/>
    <property type="match status" value="3"/>
</dbReference>
<feature type="domain" description="EF-hand" evidence="4">
    <location>
        <begin position="136"/>
        <end position="163"/>
    </location>
</feature>
<sequence>MNLRMALEEPRRRKEAAHDLRGIHGCARLMPKCLFLRGPDYFLLLVSFRGNWLYDFVSLGALPKQVIKEEFQLALFRNSNRRNLLADRVFDLFDIKRNGAIEFGEFVRSLSIFHPSAPQSEKIECKCLNFPLASFAFKLYDLRQNGFIEPEELKEMVLAILSESELSLSDELVEEIVYRADARGDGKIDPDEWKDFVKRNPSLLRNMTLPYLLDITTSFPSFVMQEDISDTDTFHQHQVVGRALLTATDENPKVYKMKLWATNDVLAKSKFCLQFAVCVPFDSLFVVTGTNICLHAFHYSIIQHYYCIL</sequence>
<comment type="function">
    <text evidence="3">Acts as a calcium sensor. CBL proteins interact with CIPK serine-threonine protein kinases. Binding of a CBL protein to the regulatory NAF domain of a CIPK protein lead to the activation of the kinase in a calcium-dependent manner.</text>
</comment>
<dbReference type="SMART" id="SM00054">
    <property type="entry name" value="EFh"/>
    <property type="match status" value="3"/>
</dbReference>
<keyword evidence="6" id="KW-1185">Reference proteome</keyword>
<comment type="subcellular location">
    <subcellularLocation>
        <location evidence="3">Membrane</location>
    </subcellularLocation>
</comment>
<protein>
    <recommendedName>
        <fullName evidence="3">Calcineurin B-like protein</fullName>
    </recommendedName>
</protein>
<comment type="subunit">
    <text evidence="3">Homodimer. Interacts with CIPK.</text>
</comment>
<dbReference type="InterPro" id="IPR002048">
    <property type="entry name" value="EF_hand_dom"/>
</dbReference>
<dbReference type="AlphaFoldDB" id="A0A8J5LPS6"/>
<gene>
    <name evidence="5" type="ORF">ZIOFF_013115</name>
</gene>
<dbReference type="FunFam" id="1.10.238.10:FF:000073">
    <property type="entry name" value="calcineurin B-like protein 3"/>
    <property type="match status" value="1"/>
</dbReference>
<dbReference type="GO" id="GO:0019722">
    <property type="term" value="P:calcium-mediated signaling"/>
    <property type="evidence" value="ECO:0007669"/>
    <property type="project" value="UniProtKB-UniRule"/>
</dbReference>
<dbReference type="Gene3D" id="3.10.20.10">
    <property type="match status" value="1"/>
</dbReference>
<dbReference type="PANTHER" id="PTHR23056:SF110">
    <property type="entry name" value="CALMODULIN"/>
    <property type="match status" value="1"/>
</dbReference>
<dbReference type="GO" id="GO:0005509">
    <property type="term" value="F:calcium ion binding"/>
    <property type="evidence" value="ECO:0007669"/>
    <property type="project" value="UniProtKB-UniRule"/>
</dbReference>
<reference evidence="5 6" key="1">
    <citation type="submission" date="2020-08" db="EMBL/GenBank/DDBJ databases">
        <title>Plant Genome Project.</title>
        <authorList>
            <person name="Zhang R.-G."/>
        </authorList>
    </citation>
    <scope>NUCLEOTIDE SEQUENCE [LARGE SCALE GENOMIC DNA]</scope>
    <source>
        <tissue evidence="5">Rhizome</tissue>
    </source>
</reference>
<feature type="domain" description="EF-hand" evidence="4">
    <location>
        <begin position="168"/>
        <end position="203"/>
    </location>
</feature>
<keyword evidence="1 3" id="KW-0677">Repeat</keyword>
<dbReference type="PANTHER" id="PTHR23056">
    <property type="entry name" value="CALCINEURIN B"/>
    <property type="match status" value="1"/>
</dbReference>
<dbReference type="CDD" id="cd00051">
    <property type="entry name" value="EFh"/>
    <property type="match status" value="1"/>
</dbReference>
<proteinExistence type="inferred from homology"/>
<dbReference type="Proteomes" id="UP000734854">
    <property type="component" value="Unassembled WGS sequence"/>
</dbReference>
<evidence type="ECO:0000313" key="5">
    <source>
        <dbReference type="EMBL" id="KAG6523259.1"/>
    </source>
</evidence>
<dbReference type="InterPro" id="IPR045198">
    <property type="entry name" value="CNBL1-10"/>
</dbReference>
<keyword evidence="3" id="KW-0106">Calcium</keyword>
<dbReference type="Gene3D" id="1.10.238.10">
    <property type="entry name" value="EF-hand"/>
    <property type="match status" value="1"/>
</dbReference>
<accession>A0A8J5LPS6</accession>
<dbReference type="Pfam" id="PF13202">
    <property type="entry name" value="EF-hand_5"/>
    <property type="match status" value="1"/>
</dbReference>
<dbReference type="PRINTS" id="PR00450">
    <property type="entry name" value="RECOVERIN"/>
</dbReference>
<comment type="similarity">
    <text evidence="2 3">Belongs to the calcineurin regulatory subunit family.</text>
</comment>
<comment type="caution">
    <text evidence="5">The sequence shown here is derived from an EMBL/GenBank/DDBJ whole genome shotgun (WGS) entry which is preliminary data.</text>
</comment>
<dbReference type="GO" id="GO:0019900">
    <property type="term" value="F:kinase binding"/>
    <property type="evidence" value="ECO:0007669"/>
    <property type="project" value="UniProtKB-UniRule"/>
</dbReference>
<evidence type="ECO:0000313" key="6">
    <source>
        <dbReference type="Proteomes" id="UP000734854"/>
    </source>
</evidence>
<evidence type="ECO:0000256" key="1">
    <source>
        <dbReference type="ARBA" id="ARBA00022737"/>
    </source>
</evidence>
<evidence type="ECO:0000256" key="2">
    <source>
        <dbReference type="ARBA" id="ARBA00023774"/>
    </source>
</evidence>
<evidence type="ECO:0000259" key="4">
    <source>
        <dbReference type="PROSITE" id="PS50222"/>
    </source>
</evidence>